<dbReference type="InterPro" id="IPR046462">
    <property type="entry name" value="TerL_nuclease"/>
</dbReference>
<evidence type="ECO:0000313" key="3">
    <source>
        <dbReference type="EMBL" id="MDQ0414225.1"/>
    </source>
</evidence>
<dbReference type="PANTHER" id="PTHR41287:SF1">
    <property type="entry name" value="PROTEIN YMFN"/>
    <property type="match status" value="1"/>
</dbReference>
<dbReference type="Proteomes" id="UP001242313">
    <property type="component" value="Unassembled WGS sequence"/>
</dbReference>
<dbReference type="Gene3D" id="3.40.50.300">
    <property type="entry name" value="P-loop containing nucleotide triphosphate hydrolases"/>
    <property type="match status" value="1"/>
</dbReference>
<dbReference type="InterPro" id="IPR005021">
    <property type="entry name" value="Terminase_largesu-like"/>
</dbReference>
<gene>
    <name evidence="3" type="ORF">J2S25_002432</name>
</gene>
<reference evidence="3 4" key="1">
    <citation type="submission" date="2023-07" db="EMBL/GenBank/DDBJ databases">
        <title>Genomic Encyclopedia of Type Strains, Phase IV (KMG-IV): sequencing the most valuable type-strain genomes for metagenomic binning, comparative biology and taxonomic classification.</title>
        <authorList>
            <person name="Goeker M."/>
        </authorList>
    </citation>
    <scope>NUCLEOTIDE SEQUENCE [LARGE SCALE GENOMIC DNA]</scope>
    <source>
        <strain evidence="3 4">DSM 19598</strain>
    </source>
</reference>
<dbReference type="EMBL" id="JAUSUN010000013">
    <property type="protein sequence ID" value="MDQ0414225.1"/>
    <property type="molecule type" value="Genomic_DNA"/>
</dbReference>
<sequence>MMLKQWLIEYSQGVINGEITACEKHKWSCLRFLQDVQNESLNVLNEKFPYVFSEERALHFLNWMRLSKHTKGKLAGEQIEPHEIQVFIFSNVYGWIHKDSGLRRFKKAYWQVGRKNAKSQSLGTVGSYESSALGEPMAEVYVGATKTEQSKIVWNEIKAQVNGSAFLRDKFKVANGRITHLKSQGFIRALSKEDGQTGDGLNVQAGLIDEYHAHKTTEIYDVLVSGAGARPQWLMFIITTAGFELNNPCYSVEYKYVSSILDPNNPIENDEYFIMINELDKDDDIKDESVWEKANPILCSYEEGKAFLRGELKAAMDVPEKMRNFLTKNMNIWINQRENGYMNLEKWSVCKEEFNFEKFRGARCIIGVDLSAKIDLTSLGFIFKENDTYYIMSHSFMPEDTIEIKSRTDRVPYSLWVDKGWITPTPGAVVDYAFIKKHINDLVAKYDIKIAEVCSDPWNATQFMQDIEQEGYTVIEVRQGMQTLGAPTKDFREQVYLNRVRHNDNPVLTWAIGNAVTRQDANENIMLDKSKAADRIDPIASVLNAHVRAMTGNFSLNMNEVTNEYLKMMGW</sequence>
<evidence type="ECO:0000259" key="1">
    <source>
        <dbReference type="Pfam" id="PF03354"/>
    </source>
</evidence>
<dbReference type="InterPro" id="IPR046461">
    <property type="entry name" value="TerL_ATPase"/>
</dbReference>
<name>A0ABU0FWL5_9BACI</name>
<dbReference type="Pfam" id="PF03354">
    <property type="entry name" value="TerL_ATPase"/>
    <property type="match status" value="1"/>
</dbReference>
<accession>A0ABU0FWL5</accession>
<feature type="domain" description="Terminase large subunit-like ATPase" evidence="1">
    <location>
        <begin position="84"/>
        <end position="257"/>
    </location>
</feature>
<dbReference type="Pfam" id="PF20441">
    <property type="entry name" value="TerL_nuclease"/>
    <property type="match status" value="1"/>
</dbReference>
<dbReference type="PANTHER" id="PTHR41287">
    <property type="match status" value="1"/>
</dbReference>
<organism evidence="3 4">
    <name type="scientific">Mesobacillus stamsii</name>
    <dbReference type="NCBI Taxonomy" id="225347"/>
    <lineage>
        <taxon>Bacteria</taxon>
        <taxon>Bacillati</taxon>
        <taxon>Bacillota</taxon>
        <taxon>Bacilli</taxon>
        <taxon>Bacillales</taxon>
        <taxon>Bacillaceae</taxon>
        <taxon>Mesobacillus</taxon>
    </lineage>
</organism>
<feature type="domain" description="Terminase large subunit-like endonuclease" evidence="2">
    <location>
        <begin position="267"/>
        <end position="551"/>
    </location>
</feature>
<evidence type="ECO:0000313" key="4">
    <source>
        <dbReference type="Proteomes" id="UP001242313"/>
    </source>
</evidence>
<dbReference type="InterPro" id="IPR027417">
    <property type="entry name" value="P-loop_NTPase"/>
</dbReference>
<proteinExistence type="predicted"/>
<keyword evidence="4" id="KW-1185">Reference proteome</keyword>
<comment type="caution">
    <text evidence="3">The sequence shown here is derived from an EMBL/GenBank/DDBJ whole genome shotgun (WGS) entry which is preliminary data.</text>
</comment>
<protein>
    <submittedName>
        <fullName evidence="3">Phage terminase large subunit-like protein</fullName>
    </submittedName>
</protein>
<evidence type="ECO:0000259" key="2">
    <source>
        <dbReference type="Pfam" id="PF20441"/>
    </source>
</evidence>